<accession>A0A367EBS9</accession>
<dbReference type="Proteomes" id="UP000253507">
    <property type="component" value="Unassembled WGS sequence"/>
</dbReference>
<organism evidence="1 2">
    <name type="scientific">Streptomyces reniochalinae</name>
    <dbReference type="NCBI Taxonomy" id="2250578"/>
    <lineage>
        <taxon>Bacteria</taxon>
        <taxon>Bacillati</taxon>
        <taxon>Actinomycetota</taxon>
        <taxon>Actinomycetes</taxon>
        <taxon>Kitasatosporales</taxon>
        <taxon>Streptomycetaceae</taxon>
        <taxon>Streptomyces</taxon>
    </lineage>
</organism>
<reference evidence="1 2" key="1">
    <citation type="submission" date="2018-06" db="EMBL/GenBank/DDBJ databases">
        <title>Streptomyces reniochalinae sp. nov. and Streptomyces diacarnus sp. nov. from marine sponges.</title>
        <authorList>
            <person name="Li L."/>
        </authorList>
    </citation>
    <scope>NUCLEOTIDE SEQUENCE [LARGE SCALE GENOMIC DNA]</scope>
    <source>
        <strain evidence="1 2">LHW50302</strain>
    </source>
</reference>
<dbReference type="EMBL" id="QOIM01000041">
    <property type="protein sequence ID" value="RCG15433.1"/>
    <property type="molecule type" value="Genomic_DNA"/>
</dbReference>
<evidence type="ECO:0000313" key="1">
    <source>
        <dbReference type="EMBL" id="RCG15433.1"/>
    </source>
</evidence>
<proteinExistence type="predicted"/>
<evidence type="ECO:0000313" key="2">
    <source>
        <dbReference type="Proteomes" id="UP000253507"/>
    </source>
</evidence>
<comment type="caution">
    <text evidence="1">The sequence shown here is derived from an EMBL/GenBank/DDBJ whole genome shotgun (WGS) entry which is preliminary data.</text>
</comment>
<name>A0A367EBS9_9ACTN</name>
<sequence length="70" mass="7816">MSAHHLRTSDLPPQARFVQGRPKKRRLILLVQHRLRLDDPPGVVVYRYGDQLLPVSRRGGPGAPGASPRT</sequence>
<keyword evidence="2" id="KW-1185">Reference proteome</keyword>
<dbReference type="AlphaFoldDB" id="A0A367EBS9"/>
<gene>
    <name evidence="1" type="ORF">DQ392_25045</name>
</gene>
<protein>
    <submittedName>
        <fullName evidence="1">Uncharacterized protein</fullName>
    </submittedName>
</protein>